<proteinExistence type="predicted"/>
<gene>
    <name evidence="2" type="ORF">FRACYDRAFT_259888</name>
</gene>
<accession>A0A1E7FTH2</accession>
<name>A0A1E7FTH2_9STRA</name>
<sequence length="272" mass="28817">MTQIGRIGRIGINSIGNSGSTGSSTSLSAIPNLKSLITTSASASSVAVSTSATGGVIRKTTTASVNLLSKILALSGGGTVAADASTAVDLTRIGMRLSAMSSYALISSLLLGSGLYLFAITPLKVGDLKLKSDDSNGTSSGYFSNETMYKLERKAIAMFTVLITLCCATSLHTVIVFNVMNLYANTALGQGMDDAFIAFWFAPAMRSLRKTAFYTFAIAIQSFKLSFALSVFLKSDGKHRWIATGTFVFTMLISSFAFWHMVGLASMHIFHN</sequence>
<dbReference type="EMBL" id="KV784354">
    <property type="protein sequence ID" value="OEU21417.1"/>
    <property type="molecule type" value="Genomic_DNA"/>
</dbReference>
<keyword evidence="1" id="KW-0472">Membrane</keyword>
<dbReference type="AlphaFoldDB" id="A0A1E7FTH2"/>
<keyword evidence="1" id="KW-0812">Transmembrane</keyword>
<evidence type="ECO:0000313" key="3">
    <source>
        <dbReference type="Proteomes" id="UP000095751"/>
    </source>
</evidence>
<evidence type="ECO:0000313" key="2">
    <source>
        <dbReference type="EMBL" id="OEU21417.1"/>
    </source>
</evidence>
<evidence type="ECO:0000256" key="1">
    <source>
        <dbReference type="SAM" id="Phobius"/>
    </source>
</evidence>
<organism evidence="2 3">
    <name type="scientific">Fragilariopsis cylindrus CCMP1102</name>
    <dbReference type="NCBI Taxonomy" id="635003"/>
    <lineage>
        <taxon>Eukaryota</taxon>
        <taxon>Sar</taxon>
        <taxon>Stramenopiles</taxon>
        <taxon>Ochrophyta</taxon>
        <taxon>Bacillariophyta</taxon>
        <taxon>Bacillariophyceae</taxon>
        <taxon>Bacillariophycidae</taxon>
        <taxon>Bacillariales</taxon>
        <taxon>Bacillariaceae</taxon>
        <taxon>Fragilariopsis</taxon>
    </lineage>
</organism>
<protein>
    <submittedName>
        <fullName evidence="2">Uncharacterized protein</fullName>
    </submittedName>
</protein>
<feature type="transmembrane region" description="Helical" evidence="1">
    <location>
        <begin position="155"/>
        <end position="175"/>
    </location>
</feature>
<dbReference type="InParanoid" id="A0A1E7FTH2"/>
<dbReference type="KEGG" id="fcy:FRACYDRAFT_259888"/>
<feature type="transmembrane region" description="Helical" evidence="1">
    <location>
        <begin position="245"/>
        <end position="270"/>
    </location>
</feature>
<keyword evidence="1" id="KW-1133">Transmembrane helix</keyword>
<dbReference type="Proteomes" id="UP000095751">
    <property type="component" value="Unassembled WGS sequence"/>
</dbReference>
<keyword evidence="3" id="KW-1185">Reference proteome</keyword>
<reference evidence="2 3" key="1">
    <citation type="submission" date="2016-09" db="EMBL/GenBank/DDBJ databases">
        <title>Extensive genetic diversity and differential bi-allelic expression allows diatom success in the polar Southern Ocean.</title>
        <authorList>
            <consortium name="DOE Joint Genome Institute"/>
            <person name="Mock T."/>
            <person name="Otillar R.P."/>
            <person name="Strauss J."/>
            <person name="Dupont C."/>
            <person name="Frickenhaus S."/>
            <person name="Maumus F."/>
            <person name="Mcmullan M."/>
            <person name="Sanges R."/>
            <person name="Schmutz J."/>
            <person name="Toseland A."/>
            <person name="Valas R."/>
            <person name="Veluchamy A."/>
            <person name="Ward B.J."/>
            <person name="Allen A."/>
            <person name="Barry K."/>
            <person name="Falciatore A."/>
            <person name="Ferrante M."/>
            <person name="Fortunato A.E."/>
            <person name="Gloeckner G."/>
            <person name="Gruber A."/>
            <person name="Hipkin R."/>
            <person name="Janech M."/>
            <person name="Kroth P."/>
            <person name="Leese F."/>
            <person name="Lindquist E."/>
            <person name="Lyon B.R."/>
            <person name="Martin J."/>
            <person name="Mayer C."/>
            <person name="Parker M."/>
            <person name="Quesneville H."/>
            <person name="Raymond J."/>
            <person name="Uhlig C."/>
            <person name="Valentin K.U."/>
            <person name="Worden A.Z."/>
            <person name="Armbrust E.V."/>
            <person name="Bowler C."/>
            <person name="Green B."/>
            <person name="Moulton V."/>
            <person name="Van Oosterhout C."/>
            <person name="Grigoriev I."/>
        </authorList>
    </citation>
    <scope>NUCLEOTIDE SEQUENCE [LARGE SCALE GENOMIC DNA]</scope>
    <source>
        <strain evidence="2 3">CCMP1102</strain>
    </source>
</reference>
<feature type="transmembrane region" description="Helical" evidence="1">
    <location>
        <begin position="102"/>
        <end position="123"/>
    </location>
</feature>
<feature type="transmembrane region" description="Helical" evidence="1">
    <location>
        <begin position="213"/>
        <end position="233"/>
    </location>
</feature>